<comment type="caution">
    <text evidence="2">The sequence shown here is derived from an EMBL/GenBank/DDBJ whole genome shotgun (WGS) entry which is preliminary data.</text>
</comment>
<organism evidence="2 3">
    <name type="scientific">Actinomycetospora termitidis</name>
    <dbReference type="NCBI Taxonomy" id="3053470"/>
    <lineage>
        <taxon>Bacteria</taxon>
        <taxon>Bacillati</taxon>
        <taxon>Actinomycetota</taxon>
        <taxon>Actinomycetes</taxon>
        <taxon>Pseudonocardiales</taxon>
        <taxon>Pseudonocardiaceae</taxon>
        <taxon>Actinomycetospora</taxon>
    </lineage>
</organism>
<feature type="signal peptide" evidence="1">
    <location>
        <begin position="1"/>
        <end position="32"/>
    </location>
</feature>
<gene>
    <name evidence="2" type="ORF">QRT03_15140</name>
</gene>
<accession>A0ABT7M9D9</accession>
<keyword evidence="3" id="KW-1185">Reference proteome</keyword>
<evidence type="ECO:0000313" key="2">
    <source>
        <dbReference type="EMBL" id="MDL5157299.1"/>
    </source>
</evidence>
<evidence type="ECO:0000313" key="3">
    <source>
        <dbReference type="Proteomes" id="UP001231924"/>
    </source>
</evidence>
<dbReference type="EMBL" id="JASVWF010000003">
    <property type="protein sequence ID" value="MDL5157299.1"/>
    <property type="molecule type" value="Genomic_DNA"/>
</dbReference>
<proteinExistence type="predicted"/>
<protein>
    <recommendedName>
        <fullName evidence="4">ATP-binding protein</fullName>
    </recommendedName>
</protein>
<dbReference type="RefSeq" id="WP_286053734.1">
    <property type="nucleotide sequence ID" value="NZ_JASVWF010000003.1"/>
</dbReference>
<reference evidence="2 3" key="1">
    <citation type="submission" date="2023-06" db="EMBL/GenBank/DDBJ databases">
        <title>Actinomycetospora Odt1-22.</title>
        <authorList>
            <person name="Supong K."/>
        </authorList>
    </citation>
    <scope>NUCLEOTIDE SEQUENCE [LARGE SCALE GENOMIC DNA]</scope>
    <source>
        <strain evidence="2 3">Odt1-22</strain>
    </source>
</reference>
<keyword evidence="1" id="KW-0732">Signal</keyword>
<dbReference type="Proteomes" id="UP001231924">
    <property type="component" value="Unassembled WGS sequence"/>
</dbReference>
<sequence>MSNKVVARLGRLAAAAAVSVALVGLGGGVASAEETPDGVIQEVGGAVSDVEEATGVADATDSISEATGVDDVEEDLGVTKAEEGLGLG</sequence>
<evidence type="ECO:0000256" key="1">
    <source>
        <dbReference type="SAM" id="SignalP"/>
    </source>
</evidence>
<evidence type="ECO:0008006" key="4">
    <source>
        <dbReference type="Google" id="ProtNLM"/>
    </source>
</evidence>
<feature type="chain" id="PRO_5045565372" description="ATP-binding protein" evidence="1">
    <location>
        <begin position="33"/>
        <end position="88"/>
    </location>
</feature>
<name>A0ABT7M9D9_9PSEU</name>